<dbReference type="InterPro" id="IPR027417">
    <property type="entry name" value="P-loop_NTPase"/>
</dbReference>
<dbReference type="InterPro" id="IPR038718">
    <property type="entry name" value="SNF2-like_sf"/>
</dbReference>
<dbReference type="InterPro" id="IPR001650">
    <property type="entry name" value="Helicase_C-like"/>
</dbReference>
<evidence type="ECO:0000259" key="6">
    <source>
        <dbReference type="PROSITE" id="PS51194"/>
    </source>
</evidence>
<evidence type="ECO:0000256" key="4">
    <source>
        <dbReference type="ARBA" id="ARBA00022840"/>
    </source>
</evidence>
<dbReference type="SMART" id="SM00487">
    <property type="entry name" value="DEXDc"/>
    <property type="match status" value="1"/>
</dbReference>
<feature type="domain" description="Helicase C-terminal" evidence="6">
    <location>
        <begin position="421"/>
        <end position="565"/>
    </location>
</feature>
<dbReference type="PANTHER" id="PTHR10799">
    <property type="entry name" value="SNF2/RAD54 HELICASE FAMILY"/>
    <property type="match status" value="1"/>
</dbReference>
<dbReference type="SMART" id="SM00490">
    <property type="entry name" value="HELICc"/>
    <property type="match status" value="1"/>
</dbReference>
<name>A0A8S0X558_9FIRM</name>
<evidence type="ECO:0000256" key="3">
    <source>
        <dbReference type="ARBA" id="ARBA00022806"/>
    </source>
</evidence>
<dbReference type="Pfam" id="PF00176">
    <property type="entry name" value="SNF2-rel_dom"/>
    <property type="match status" value="1"/>
</dbReference>
<proteinExistence type="predicted"/>
<evidence type="ECO:0000259" key="5">
    <source>
        <dbReference type="PROSITE" id="PS51192"/>
    </source>
</evidence>
<dbReference type="KEGG" id="aacx:DEACI_2046"/>
<reference evidence="7" key="2">
    <citation type="submission" date="2020-01" db="EMBL/GenBank/DDBJ databases">
        <authorList>
            <person name="Hornung B."/>
        </authorList>
    </citation>
    <scope>NUCLEOTIDE SEQUENCE</scope>
    <source>
        <strain evidence="7">PacBioINE</strain>
    </source>
</reference>
<sequence>MAPGKPVQDPENAAMDFTAESWSFTPIMSSSEMSAGMSGKASSVKIFFFPREASLLLDEIEAGRFSPADDLYLRWQALELAVHPSFETLMALNAVRDVQSLDYQLQTVRHVLMRLRGRALLCDEVGMGKTVEAGLITLEYILRGLVQRVLVLTPPSLVEQWQEEMQHKFNLDFAVYDSPEFRANDNPWREFPRIIASIDTVKRAARQEQVLALNYDLVIIDEAHHLKNQRSQAYRLVSRLKKKYILLLTATPVENDLEELFNLITLLSPGQLETAASFKHKYITRGDPLKPKNAETLKQLIREVMVRNRRSETGAIVGGRSADIVRIELSPDEMAFYRRLTGFVRGYYQREGDKAQAGSRAGISAFVLKVLQREAGSSIEAVLPTLEKMAVSPDYPDDLRRPLAGLARQAEAIPRRAKVEAVLRLLPKIQDKVIIFTGFSATQRYLAKTLRHAGWKVAELHSGLRRQEKEEQVRFFAEEADGLVSTETGSEGRNLQFCHQMINYDLPWNPMRIEQRIGRIHRFGQEKNVRIYNLSATDKIEAHLLELLDAKINMFQLVVGELDMILGDLTEKRDFEDLLMDIWARSSDDARLNAEMTELGERLASAKEHYQAVKELDERLLGELAPDESDS</sequence>
<reference evidence="8" key="1">
    <citation type="submission" date="2014-11" db="EMBL/GenBank/DDBJ databases">
        <authorList>
            <person name="Hornung B.V."/>
        </authorList>
    </citation>
    <scope>NUCLEOTIDE SEQUENCE</scope>
    <source>
        <strain evidence="8">INE</strain>
    </source>
</reference>
<keyword evidence="2" id="KW-0378">Hydrolase</keyword>
<keyword evidence="9" id="KW-1185">Reference proteome</keyword>
<protein>
    <submittedName>
        <fullName evidence="8">RNA polymerase-associated protein RapA</fullName>
    </submittedName>
    <submittedName>
        <fullName evidence="7">Superfamilies 1 and 2 helicase C-terminal domain protein</fullName>
    </submittedName>
</protein>
<keyword evidence="4" id="KW-0067">ATP-binding</keyword>
<accession>A0A8S0X558</accession>
<dbReference type="RefSeq" id="WP_240984913.1">
    <property type="nucleotide sequence ID" value="NZ_CDGJ01000055.1"/>
</dbReference>
<dbReference type="Proteomes" id="UP000836597">
    <property type="component" value="Chromosome"/>
</dbReference>
<dbReference type="GO" id="GO:0005524">
    <property type="term" value="F:ATP binding"/>
    <property type="evidence" value="ECO:0007669"/>
    <property type="project" value="UniProtKB-KW"/>
</dbReference>
<dbReference type="EMBL" id="CDGJ01000055">
    <property type="protein sequence ID" value="CEJ07459.1"/>
    <property type="molecule type" value="Genomic_DNA"/>
</dbReference>
<dbReference type="InterPro" id="IPR014001">
    <property type="entry name" value="Helicase_ATP-bd"/>
</dbReference>
<evidence type="ECO:0000313" key="9">
    <source>
        <dbReference type="Proteomes" id="UP001071230"/>
    </source>
</evidence>
<evidence type="ECO:0000313" key="7">
    <source>
        <dbReference type="EMBL" id="CAA7601380.1"/>
    </source>
</evidence>
<keyword evidence="3 7" id="KW-0347">Helicase</keyword>
<dbReference type="PROSITE" id="PS51192">
    <property type="entry name" value="HELICASE_ATP_BIND_1"/>
    <property type="match status" value="1"/>
</dbReference>
<dbReference type="InterPro" id="IPR057342">
    <property type="entry name" value="DEXDc_RapA"/>
</dbReference>
<dbReference type="CDD" id="cd18793">
    <property type="entry name" value="SF2_C_SNF"/>
    <property type="match status" value="1"/>
</dbReference>
<dbReference type="Proteomes" id="UP001071230">
    <property type="component" value="Unassembled WGS sequence"/>
</dbReference>
<evidence type="ECO:0000256" key="2">
    <source>
        <dbReference type="ARBA" id="ARBA00022801"/>
    </source>
</evidence>
<dbReference type="CDD" id="cd18011">
    <property type="entry name" value="DEXDc_RapA"/>
    <property type="match status" value="1"/>
</dbReference>
<dbReference type="EMBL" id="LR746496">
    <property type="protein sequence ID" value="CAA7601380.1"/>
    <property type="molecule type" value="Genomic_DNA"/>
</dbReference>
<dbReference type="InterPro" id="IPR000330">
    <property type="entry name" value="SNF2_N"/>
</dbReference>
<keyword evidence="1" id="KW-0547">Nucleotide-binding</keyword>
<dbReference type="Pfam" id="PF00271">
    <property type="entry name" value="Helicase_C"/>
    <property type="match status" value="1"/>
</dbReference>
<dbReference type="InterPro" id="IPR049730">
    <property type="entry name" value="SNF2/RAD54-like_C"/>
</dbReference>
<dbReference type="PROSITE" id="PS51194">
    <property type="entry name" value="HELICASE_CTER"/>
    <property type="match status" value="1"/>
</dbReference>
<dbReference type="SUPFAM" id="SSF52540">
    <property type="entry name" value="P-loop containing nucleoside triphosphate hydrolases"/>
    <property type="match status" value="2"/>
</dbReference>
<organism evidence="7">
    <name type="scientific">Acididesulfobacillus acetoxydans</name>
    <dbReference type="NCBI Taxonomy" id="1561005"/>
    <lineage>
        <taxon>Bacteria</taxon>
        <taxon>Bacillati</taxon>
        <taxon>Bacillota</taxon>
        <taxon>Clostridia</taxon>
        <taxon>Eubacteriales</taxon>
        <taxon>Peptococcaceae</taxon>
        <taxon>Acididesulfobacillus</taxon>
    </lineage>
</organism>
<dbReference type="Gene3D" id="3.40.50.300">
    <property type="entry name" value="P-loop containing nucleotide triphosphate hydrolases"/>
    <property type="match status" value="1"/>
</dbReference>
<gene>
    <name evidence="8" type="ORF">DEACI_1925</name>
    <name evidence="7" type="ORF">DEACI_2046</name>
</gene>
<dbReference type="AlphaFoldDB" id="A0A8S0X558"/>
<dbReference type="GO" id="GO:0004386">
    <property type="term" value="F:helicase activity"/>
    <property type="evidence" value="ECO:0007669"/>
    <property type="project" value="UniProtKB-KW"/>
</dbReference>
<evidence type="ECO:0000256" key="1">
    <source>
        <dbReference type="ARBA" id="ARBA00022741"/>
    </source>
</evidence>
<feature type="domain" description="Helicase ATP-binding" evidence="5">
    <location>
        <begin position="110"/>
        <end position="270"/>
    </location>
</feature>
<dbReference type="GO" id="GO:0016787">
    <property type="term" value="F:hydrolase activity"/>
    <property type="evidence" value="ECO:0007669"/>
    <property type="project" value="UniProtKB-KW"/>
</dbReference>
<evidence type="ECO:0000313" key="8">
    <source>
        <dbReference type="EMBL" id="CEJ07459.1"/>
    </source>
</evidence>
<dbReference type="Gene3D" id="3.40.50.10810">
    <property type="entry name" value="Tandem AAA-ATPase domain"/>
    <property type="match status" value="1"/>
</dbReference>